<evidence type="ECO:0000313" key="2">
    <source>
        <dbReference type="Proteomes" id="UP000604825"/>
    </source>
</evidence>
<accession>A0A811SIF9</accession>
<organism evidence="1 2">
    <name type="scientific">Miscanthus lutarioriparius</name>
    <dbReference type="NCBI Taxonomy" id="422564"/>
    <lineage>
        <taxon>Eukaryota</taxon>
        <taxon>Viridiplantae</taxon>
        <taxon>Streptophyta</taxon>
        <taxon>Embryophyta</taxon>
        <taxon>Tracheophyta</taxon>
        <taxon>Spermatophyta</taxon>
        <taxon>Magnoliopsida</taxon>
        <taxon>Liliopsida</taxon>
        <taxon>Poales</taxon>
        <taxon>Poaceae</taxon>
        <taxon>PACMAD clade</taxon>
        <taxon>Panicoideae</taxon>
        <taxon>Andropogonodae</taxon>
        <taxon>Andropogoneae</taxon>
        <taxon>Saccharinae</taxon>
        <taxon>Miscanthus</taxon>
    </lineage>
</organism>
<reference evidence="1" key="1">
    <citation type="submission" date="2020-10" db="EMBL/GenBank/DDBJ databases">
        <authorList>
            <person name="Han B."/>
            <person name="Lu T."/>
            <person name="Zhao Q."/>
            <person name="Huang X."/>
            <person name="Zhao Y."/>
        </authorList>
    </citation>
    <scope>NUCLEOTIDE SEQUENCE</scope>
</reference>
<dbReference type="AlphaFoldDB" id="A0A811SIF9"/>
<evidence type="ECO:0000313" key="1">
    <source>
        <dbReference type="EMBL" id="CAD6340656.1"/>
    </source>
</evidence>
<proteinExistence type="predicted"/>
<sequence length="114" mass="12290">MGSSQIQWKQERSNMMAGELVDPVKATKLLVFMCLDCPSPWGHYIRSGGGGAQLAELRTHADAGSPPTTKTNVAQLPRPRLAAVSLECRGARAAAWAPAMAASREKTERKDRGE</sequence>
<dbReference type="EMBL" id="CAJGYO010000022">
    <property type="protein sequence ID" value="CAD6340656.1"/>
    <property type="molecule type" value="Genomic_DNA"/>
</dbReference>
<gene>
    <name evidence="1" type="ORF">NCGR_LOCUS64754</name>
</gene>
<protein>
    <submittedName>
        <fullName evidence="1">Uncharacterized protein</fullName>
    </submittedName>
</protein>
<dbReference type="Proteomes" id="UP000604825">
    <property type="component" value="Unassembled WGS sequence"/>
</dbReference>
<keyword evidence="2" id="KW-1185">Reference proteome</keyword>
<name>A0A811SIF9_9POAL</name>
<comment type="caution">
    <text evidence="1">The sequence shown here is derived from an EMBL/GenBank/DDBJ whole genome shotgun (WGS) entry which is preliminary data.</text>
</comment>